<dbReference type="PANTHER" id="PTHR43095:SF6">
    <property type="entry name" value="XYLULOSE KINASE"/>
    <property type="match status" value="1"/>
</dbReference>
<dbReference type="NCBIfam" id="TIGR01312">
    <property type="entry name" value="XylB"/>
    <property type="match status" value="1"/>
</dbReference>
<dbReference type="OrthoDB" id="9805576at2"/>
<comment type="catalytic activity">
    <reaction evidence="8 9">
        <text>D-xylulose + ATP = D-xylulose 5-phosphate + ADP + H(+)</text>
        <dbReference type="Rhea" id="RHEA:10964"/>
        <dbReference type="ChEBI" id="CHEBI:15378"/>
        <dbReference type="ChEBI" id="CHEBI:17140"/>
        <dbReference type="ChEBI" id="CHEBI:30616"/>
        <dbReference type="ChEBI" id="CHEBI:57737"/>
        <dbReference type="ChEBI" id="CHEBI:456216"/>
        <dbReference type="EC" id="2.7.1.17"/>
    </reaction>
</comment>
<keyword evidence="4 8" id="KW-0547">Nucleotide-binding</keyword>
<keyword evidence="13" id="KW-1185">Reference proteome</keyword>
<evidence type="ECO:0000259" key="11">
    <source>
        <dbReference type="Pfam" id="PF02782"/>
    </source>
</evidence>
<dbReference type="GO" id="GO:0042732">
    <property type="term" value="P:D-xylose metabolic process"/>
    <property type="evidence" value="ECO:0007669"/>
    <property type="project" value="UniProtKB-KW"/>
</dbReference>
<dbReference type="GO" id="GO:0004856">
    <property type="term" value="F:D-xylulokinase activity"/>
    <property type="evidence" value="ECO:0007669"/>
    <property type="project" value="UniProtKB-UniRule"/>
</dbReference>
<dbReference type="InterPro" id="IPR018483">
    <property type="entry name" value="Carb_kinase_FGGY_CS"/>
</dbReference>
<evidence type="ECO:0000256" key="5">
    <source>
        <dbReference type="ARBA" id="ARBA00022777"/>
    </source>
</evidence>
<reference evidence="12 13" key="1">
    <citation type="submission" date="2019-06" db="EMBL/GenBank/DDBJ databases">
        <title>Genome sequence of Rhodobacteraceae bacterium D4M1.</title>
        <authorList>
            <person name="Cao J."/>
        </authorList>
    </citation>
    <scope>NUCLEOTIDE SEQUENCE [LARGE SCALE GENOMIC DNA]</scope>
    <source>
        <strain evidence="12 13">D4M1</strain>
    </source>
</reference>
<evidence type="ECO:0000313" key="13">
    <source>
        <dbReference type="Proteomes" id="UP000305888"/>
    </source>
</evidence>
<dbReference type="Proteomes" id="UP000305888">
    <property type="component" value="Chromosome"/>
</dbReference>
<dbReference type="RefSeq" id="WP_138572214.1">
    <property type="nucleotide sequence ID" value="NZ_CP040818.1"/>
</dbReference>
<dbReference type="EMBL" id="CP040818">
    <property type="protein sequence ID" value="QDL91734.1"/>
    <property type="molecule type" value="Genomic_DNA"/>
</dbReference>
<dbReference type="InterPro" id="IPR050406">
    <property type="entry name" value="FGGY_Carb_Kinase"/>
</dbReference>
<feature type="domain" description="Carbohydrate kinase FGGY N-terminal" evidence="10">
    <location>
        <begin position="5"/>
        <end position="245"/>
    </location>
</feature>
<dbReference type="InterPro" id="IPR018484">
    <property type="entry name" value="FGGY_N"/>
</dbReference>
<keyword evidence="3 8" id="KW-0808">Transferase</keyword>
<evidence type="ECO:0000313" key="12">
    <source>
        <dbReference type="EMBL" id="QDL91734.1"/>
    </source>
</evidence>
<accession>A0A5B8FW99</accession>
<dbReference type="AlphaFoldDB" id="A0A5B8FW99"/>
<feature type="active site" description="Proton acceptor" evidence="8">
    <location>
        <position position="238"/>
    </location>
</feature>
<protein>
    <recommendedName>
        <fullName evidence="8 9">Xylulose kinase</fullName>
        <shortName evidence="8 9">Xylulokinase</shortName>
        <ecNumber evidence="8 9">2.7.1.17</ecNumber>
    </recommendedName>
</protein>
<evidence type="ECO:0000259" key="10">
    <source>
        <dbReference type="Pfam" id="PF00370"/>
    </source>
</evidence>
<dbReference type="PROSITE" id="PS00933">
    <property type="entry name" value="FGGY_KINASES_1"/>
    <property type="match status" value="1"/>
</dbReference>
<dbReference type="PANTHER" id="PTHR43095">
    <property type="entry name" value="SUGAR KINASE"/>
    <property type="match status" value="1"/>
</dbReference>
<dbReference type="GO" id="GO:0005524">
    <property type="term" value="F:ATP binding"/>
    <property type="evidence" value="ECO:0007669"/>
    <property type="project" value="UniProtKB-UniRule"/>
</dbReference>
<keyword evidence="2 8" id="KW-0859">Xylose metabolism</keyword>
<dbReference type="Pfam" id="PF02782">
    <property type="entry name" value="FGGY_C"/>
    <property type="match status" value="1"/>
</dbReference>
<comment type="similarity">
    <text evidence="1 8 9">Belongs to the FGGY kinase family.</text>
</comment>
<keyword evidence="5 8" id="KW-0418">Kinase</keyword>
<evidence type="ECO:0000256" key="3">
    <source>
        <dbReference type="ARBA" id="ARBA00022679"/>
    </source>
</evidence>
<dbReference type="PIRSF" id="PIRSF000538">
    <property type="entry name" value="GlpK"/>
    <property type="match status" value="1"/>
</dbReference>
<keyword evidence="7 8" id="KW-0119">Carbohydrate metabolism</keyword>
<evidence type="ECO:0000256" key="1">
    <source>
        <dbReference type="ARBA" id="ARBA00009156"/>
    </source>
</evidence>
<dbReference type="SUPFAM" id="SSF53067">
    <property type="entry name" value="Actin-like ATPase domain"/>
    <property type="match status" value="2"/>
</dbReference>
<dbReference type="CDD" id="cd07808">
    <property type="entry name" value="ASKHA_NBD_FGGY_EcXK-like"/>
    <property type="match status" value="1"/>
</dbReference>
<sequence>MSVFAGIDLGTSGVKTVLVDAAQRVIGDAHAALEVSRPHPGWSEQDPEAWWRAAEETLDALATRFPAEMAALSAIGLSGQMHGATLLDAADTVLRPAILWNDGRSAAECAELEARADFRGIGGNVVMPGFTAPKLEWVRRHEPEVFARVAKVLLPKDYLRLRLSGEHVSDLSDSAGTLWLDIAGRCWSPALLEATGLTLAQMPRLVEGSAPGGALRAELCARWGITGPAPVIAGGGGDNAASACGVGAVTAGTGFLSLGTSGVVFVATADAGANPGRAVHTFCHAVPHTWHQMGVTLSATDSLNWLSEITGQGPARLVELAAEQPFSSADPLFLPYLSGERTPWNDATARGAFTGLSRSTDIGALARAVLSGVAASLADCVQALTEGGTAPHLLYAVGGGARSTYWLQAIADAGQVTIALPGKGDFGAAIGAARLAICATGESIDAVMTRPVPEREITPRSDSFWPERLTRYREAWPDVAHA</sequence>
<keyword evidence="6 8" id="KW-0067">ATP-binding</keyword>
<comment type="function">
    <text evidence="8">Catalyzes the phosphorylation of D-xylulose to D-xylulose 5-phosphate.</text>
</comment>
<dbReference type="InterPro" id="IPR043129">
    <property type="entry name" value="ATPase_NBD"/>
</dbReference>
<feature type="site" description="Important for activity" evidence="8">
    <location>
        <position position="8"/>
    </location>
</feature>
<organism evidence="12 13">
    <name type="scientific">Paroceanicella profunda</name>
    <dbReference type="NCBI Taxonomy" id="2579971"/>
    <lineage>
        <taxon>Bacteria</taxon>
        <taxon>Pseudomonadati</taxon>
        <taxon>Pseudomonadota</taxon>
        <taxon>Alphaproteobacteria</taxon>
        <taxon>Rhodobacterales</taxon>
        <taxon>Paracoccaceae</taxon>
        <taxon>Paroceanicella</taxon>
    </lineage>
</organism>
<proteinExistence type="inferred from homology"/>
<dbReference type="EC" id="2.7.1.17" evidence="8 9"/>
<dbReference type="HAMAP" id="MF_02220">
    <property type="entry name" value="XylB"/>
    <property type="match status" value="1"/>
</dbReference>
<name>A0A5B8FW99_9RHOB</name>
<dbReference type="InterPro" id="IPR006000">
    <property type="entry name" value="Xylulokinase"/>
</dbReference>
<evidence type="ECO:0000256" key="9">
    <source>
        <dbReference type="RuleBase" id="RU364073"/>
    </source>
</evidence>
<gene>
    <name evidence="8 9 12" type="primary">xylB</name>
    <name evidence="12" type="ORF">FDP22_08035</name>
</gene>
<dbReference type="GO" id="GO:0005998">
    <property type="term" value="P:xylulose catabolic process"/>
    <property type="evidence" value="ECO:0007669"/>
    <property type="project" value="UniProtKB-UniRule"/>
</dbReference>
<evidence type="ECO:0000256" key="6">
    <source>
        <dbReference type="ARBA" id="ARBA00022840"/>
    </source>
</evidence>
<dbReference type="InterPro" id="IPR000577">
    <property type="entry name" value="Carb_kinase_FGGY"/>
</dbReference>
<evidence type="ECO:0000256" key="7">
    <source>
        <dbReference type="ARBA" id="ARBA00023277"/>
    </source>
</evidence>
<evidence type="ECO:0000256" key="2">
    <source>
        <dbReference type="ARBA" id="ARBA00022629"/>
    </source>
</evidence>
<dbReference type="Gene3D" id="3.30.420.40">
    <property type="match status" value="2"/>
</dbReference>
<feature type="binding site" evidence="8">
    <location>
        <begin position="81"/>
        <end position="82"/>
    </location>
    <ligand>
        <name>substrate</name>
    </ligand>
</feature>
<evidence type="ECO:0000256" key="4">
    <source>
        <dbReference type="ARBA" id="ARBA00022741"/>
    </source>
</evidence>
<dbReference type="KEGG" id="ppru:FDP22_08035"/>
<evidence type="ECO:0000256" key="8">
    <source>
        <dbReference type="HAMAP-Rule" id="MF_02220"/>
    </source>
</evidence>
<feature type="domain" description="Carbohydrate kinase FGGY C-terminal" evidence="11">
    <location>
        <begin position="256"/>
        <end position="439"/>
    </location>
</feature>
<dbReference type="InterPro" id="IPR018485">
    <property type="entry name" value="FGGY_C"/>
</dbReference>
<dbReference type="Pfam" id="PF00370">
    <property type="entry name" value="FGGY_N"/>
    <property type="match status" value="1"/>
</dbReference>